<evidence type="ECO:0000256" key="1">
    <source>
        <dbReference type="ARBA" id="ARBA00000448"/>
    </source>
</evidence>
<feature type="signal peptide" evidence="11">
    <location>
        <begin position="1"/>
        <end position="19"/>
    </location>
</feature>
<comment type="catalytic activity">
    <reaction evidence="1">
        <text>Hydrolysis of terminal, non-reducing beta-D-glucosyl residues with release of beta-D-glucose.</text>
        <dbReference type="EC" id="3.2.1.21"/>
    </reaction>
</comment>
<dbReference type="InterPro" id="IPR026891">
    <property type="entry name" value="Fn3-like"/>
</dbReference>
<dbReference type="InterPro" id="IPR001764">
    <property type="entry name" value="Glyco_hydro_3_N"/>
</dbReference>
<dbReference type="PROSITE" id="PS00775">
    <property type="entry name" value="GLYCOSYL_HYDROL_F3"/>
    <property type="match status" value="1"/>
</dbReference>
<dbReference type="Pfam" id="PF14310">
    <property type="entry name" value="Fn3-like"/>
    <property type="match status" value="1"/>
</dbReference>
<dbReference type="FunFam" id="3.20.20.300:FF:000005">
    <property type="entry name" value="Periplasmic beta-glucosidase"/>
    <property type="match status" value="1"/>
</dbReference>
<dbReference type="HOGENOM" id="CLU_004542_5_1_10"/>
<dbReference type="GO" id="GO:0042597">
    <property type="term" value="C:periplasmic space"/>
    <property type="evidence" value="ECO:0007669"/>
    <property type="project" value="UniProtKB-SubCell"/>
</dbReference>
<dbReference type="InterPro" id="IPR002772">
    <property type="entry name" value="Glyco_hydro_3_C"/>
</dbReference>
<dbReference type="Gene3D" id="3.40.50.1700">
    <property type="entry name" value="Glycoside hydrolase family 3 C-terminal domain"/>
    <property type="match status" value="1"/>
</dbReference>
<keyword evidence="5 11" id="KW-0732">Signal</keyword>
<dbReference type="SUPFAM" id="SSF51445">
    <property type="entry name" value="(Trans)glycosidases"/>
    <property type="match status" value="1"/>
</dbReference>
<evidence type="ECO:0000256" key="6">
    <source>
        <dbReference type="ARBA" id="ARBA00022764"/>
    </source>
</evidence>
<keyword evidence="8 10" id="KW-0326">Glycosidase</keyword>
<dbReference type="PANTHER" id="PTHR30620">
    <property type="entry name" value="PERIPLASMIC BETA-GLUCOSIDASE-RELATED"/>
    <property type="match status" value="1"/>
</dbReference>
<dbReference type="FunFam" id="3.40.50.1700:FF:000004">
    <property type="entry name" value="Periplasmic beta-glucosidase"/>
    <property type="match status" value="1"/>
</dbReference>
<dbReference type="RefSeq" id="WP_007572883.1">
    <property type="nucleotide sequence ID" value="NZ_BPTS01000001.1"/>
</dbReference>
<dbReference type="AlphaFoldDB" id="F8NCA9"/>
<dbReference type="Pfam" id="PF00933">
    <property type="entry name" value="Glyco_hydro_3"/>
    <property type="match status" value="1"/>
</dbReference>
<keyword evidence="7 10" id="KW-0378">Hydrolase</keyword>
<sequence length="757" mass="82724">MKAKFLLSSLLLLSGSLFAQQKPMDAFIDDLMSKMTVDEKIGQLNLMPGNDLTTGAQTRSPLVGLIEQGQLGAVLNAKGAAKVRALQEIAVKKSRLHIPLIFGLDVIHGFETVLPIPLAQACSWNPEAIEAGARMAAEEATASGICWDYSPMVDVGIDARWGRVAEGYGEDPYLSSVMGAAAVRGYQGSGELKGYATDEMMACLKHYALYGAVEAGRDYNTVDMSHLRMYNQYLPPYKAAVKAGVGSVMSSFNIVDGIPSTANRWLLTDVLRKQWGFGGFLVTDYGSINEMTPWGVGDQKTCAVLALKAGTDMDMCSSAYTNQLKKGLADGSVTMAEIDQAVRRVLEAKYKLGLFDNPYRYCDTKREKRILYTDAHRQLARDIAAQTFVLLKNDQDLLPLEKHGSIALIGPLADTRNNLPGCWSTGDTPEKYSTVREAMQRYLGDQATVLYAQGSNIYDDSIRQKAVEFGRPLQRGDGTQLLREAVETAKKADVIVACLGEMAEMSGESSARTDLDMPDAEERLLKSLVATGKPVVLLHFAGRPTVLSWEAEHVPAIMNVWFAGSETGDAICDVLFGDKVPTGKLVNSMPRATGQEPLYYNHMNTGRPVEDGSKVFTKYQSNYIDVVHGPLYPFGYGLSYTTYDYGPVTLSAPVMARDGKITATATITNTGSRDGDEIVQFYIRDVFANIVRPVKELKGFQRIHLAKGERKTVSFDIDASTLSYLDVNGNAVLEPGDFDIMIGPNSHDVQTARLSVR</sequence>
<dbReference type="InterPro" id="IPR013783">
    <property type="entry name" value="Ig-like_fold"/>
</dbReference>
<evidence type="ECO:0000256" key="2">
    <source>
        <dbReference type="ARBA" id="ARBA00004418"/>
    </source>
</evidence>
<dbReference type="Pfam" id="PF01915">
    <property type="entry name" value="Glyco_hydro_3_C"/>
    <property type="match status" value="1"/>
</dbReference>
<evidence type="ECO:0000313" key="14">
    <source>
        <dbReference type="Proteomes" id="UP000002772"/>
    </source>
</evidence>
<dbReference type="Gene3D" id="2.60.40.10">
    <property type="entry name" value="Immunoglobulins"/>
    <property type="match status" value="1"/>
</dbReference>
<comment type="subcellular location">
    <subcellularLocation>
        <location evidence="2">Periplasm</location>
    </subcellularLocation>
</comment>
<dbReference type="PANTHER" id="PTHR30620:SF16">
    <property type="entry name" value="LYSOSOMAL BETA GLUCOSIDASE"/>
    <property type="match status" value="1"/>
</dbReference>
<dbReference type="Gene3D" id="3.20.20.300">
    <property type="entry name" value="Glycoside hydrolase, family 3, N-terminal domain"/>
    <property type="match status" value="1"/>
</dbReference>
<name>F8NCA9_9BACT</name>
<dbReference type="GO" id="GO:0008422">
    <property type="term" value="F:beta-glucosidase activity"/>
    <property type="evidence" value="ECO:0007669"/>
    <property type="project" value="UniProtKB-EC"/>
</dbReference>
<dbReference type="InterPro" id="IPR036881">
    <property type="entry name" value="Glyco_hydro_3_C_sf"/>
</dbReference>
<evidence type="ECO:0000259" key="12">
    <source>
        <dbReference type="SMART" id="SM01217"/>
    </source>
</evidence>
<proteinExistence type="inferred from homology"/>
<evidence type="ECO:0000256" key="10">
    <source>
        <dbReference type="RuleBase" id="RU361161"/>
    </source>
</evidence>
<dbReference type="STRING" id="688246.Premu_0518"/>
<organism evidence="13 14">
    <name type="scientific">Hallella multisaccharivorax DSM 17128</name>
    <dbReference type="NCBI Taxonomy" id="688246"/>
    <lineage>
        <taxon>Bacteria</taxon>
        <taxon>Pseudomonadati</taxon>
        <taxon>Bacteroidota</taxon>
        <taxon>Bacteroidia</taxon>
        <taxon>Bacteroidales</taxon>
        <taxon>Prevotellaceae</taxon>
        <taxon>Hallella</taxon>
    </lineage>
</organism>
<dbReference type="InterPro" id="IPR051915">
    <property type="entry name" value="Cellulose_Degrad_GH3"/>
</dbReference>
<evidence type="ECO:0000313" key="13">
    <source>
        <dbReference type="EMBL" id="EGN55999.1"/>
    </source>
</evidence>
<evidence type="ECO:0000256" key="11">
    <source>
        <dbReference type="SAM" id="SignalP"/>
    </source>
</evidence>
<evidence type="ECO:0000256" key="8">
    <source>
        <dbReference type="ARBA" id="ARBA00023295"/>
    </source>
</evidence>
<dbReference type="EMBL" id="GL945017">
    <property type="protein sequence ID" value="EGN55999.1"/>
    <property type="molecule type" value="Genomic_DNA"/>
</dbReference>
<accession>F8NCA9</accession>
<reference evidence="14" key="1">
    <citation type="journal article" date="2011" name="Stand. Genomic Sci.">
        <title>Non-contiguous finished genome sequence of the opportunistic oral pathogen Prevotella multisaccharivorax type strain (PPPA20).</title>
        <authorList>
            <person name="Pati A."/>
            <person name="Gronow S."/>
            <person name="Lu M."/>
            <person name="Lapidus A."/>
            <person name="Nolan M."/>
            <person name="Lucas S."/>
            <person name="Hammon N."/>
            <person name="Deshpande S."/>
            <person name="Cheng J.F."/>
            <person name="Tapia R."/>
            <person name="Han C."/>
            <person name="Goodwin L."/>
            <person name="Pitluck S."/>
            <person name="Liolios K."/>
            <person name="Pagani I."/>
            <person name="Mavromatis K."/>
            <person name="Mikhailova N."/>
            <person name="Huntemann M."/>
            <person name="Chen A."/>
            <person name="Palaniappan K."/>
            <person name="Land M."/>
            <person name="Hauser L."/>
            <person name="Detter J.C."/>
            <person name="Brambilla E.M."/>
            <person name="Rohde M."/>
            <person name="Goker M."/>
            <person name="Woyke T."/>
            <person name="Bristow J."/>
            <person name="Eisen J.A."/>
            <person name="Markowitz V."/>
            <person name="Hugenholtz P."/>
            <person name="Kyrpides N.C."/>
            <person name="Klenk H.P."/>
            <person name="Ivanova N."/>
        </authorList>
    </citation>
    <scope>NUCLEOTIDE SEQUENCE [LARGE SCALE GENOMIC DNA]</scope>
    <source>
        <strain evidence="14">DSM 17128</strain>
    </source>
</reference>
<evidence type="ECO:0000256" key="9">
    <source>
        <dbReference type="ARBA" id="ARBA00067498"/>
    </source>
</evidence>
<dbReference type="PRINTS" id="PR00133">
    <property type="entry name" value="GLHYDRLASE3"/>
</dbReference>
<evidence type="ECO:0000256" key="5">
    <source>
        <dbReference type="ARBA" id="ARBA00022729"/>
    </source>
</evidence>
<feature type="chain" id="PRO_5003375592" description="Periplasmic beta-glucosidase" evidence="11">
    <location>
        <begin position="20"/>
        <end position="757"/>
    </location>
</feature>
<gene>
    <name evidence="13" type="ORF">Premu_0518</name>
</gene>
<evidence type="ECO:0000256" key="7">
    <source>
        <dbReference type="ARBA" id="ARBA00022801"/>
    </source>
</evidence>
<keyword evidence="6" id="KW-0574">Periplasm</keyword>
<comment type="similarity">
    <text evidence="3 10">Belongs to the glycosyl hydrolase 3 family.</text>
</comment>
<dbReference type="NCBIfam" id="NF011678">
    <property type="entry name" value="PRK15098.1"/>
    <property type="match status" value="1"/>
</dbReference>
<dbReference type="SMART" id="SM01217">
    <property type="entry name" value="Fn3_like"/>
    <property type="match status" value="1"/>
</dbReference>
<dbReference type="EC" id="3.2.1.21" evidence="4"/>
<dbReference type="InterPro" id="IPR017853">
    <property type="entry name" value="GH"/>
</dbReference>
<dbReference type="InterPro" id="IPR036962">
    <property type="entry name" value="Glyco_hydro_3_N_sf"/>
</dbReference>
<dbReference type="GO" id="GO:0009251">
    <property type="term" value="P:glucan catabolic process"/>
    <property type="evidence" value="ECO:0007669"/>
    <property type="project" value="TreeGrafter"/>
</dbReference>
<dbReference type="FunFam" id="2.60.40.10:FF:000495">
    <property type="entry name" value="Periplasmic beta-glucosidase"/>
    <property type="match status" value="1"/>
</dbReference>
<feature type="domain" description="Fibronectin type III-like" evidence="12">
    <location>
        <begin position="677"/>
        <end position="746"/>
    </location>
</feature>
<dbReference type="InterPro" id="IPR019800">
    <property type="entry name" value="Glyco_hydro_3_AS"/>
</dbReference>
<protein>
    <recommendedName>
        <fullName evidence="9">Periplasmic beta-glucosidase</fullName>
        <ecNumber evidence="4">3.2.1.21</ecNumber>
    </recommendedName>
</protein>
<dbReference type="eggNOG" id="COG1472">
    <property type="taxonomic scope" value="Bacteria"/>
</dbReference>
<dbReference type="OrthoDB" id="9805821at2"/>
<dbReference type="SUPFAM" id="SSF52279">
    <property type="entry name" value="Beta-D-glucan exohydrolase, C-terminal domain"/>
    <property type="match status" value="1"/>
</dbReference>
<evidence type="ECO:0000256" key="3">
    <source>
        <dbReference type="ARBA" id="ARBA00005336"/>
    </source>
</evidence>
<dbReference type="Proteomes" id="UP000002772">
    <property type="component" value="Unassembled WGS sequence"/>
</dbReference>
<keyword evidence="14" id="KW-1185">Reference proteome</keyword>
<evidence type="ECO:0000256" key="4">
    <source>
        <dbReference type="ARBA" id="ARBA00012744"/>
    </source>
</evidence>